<dbReference type="GO" id="GO:0061617">
    <property type="term" value="C:MICOS complex"/>
    <property type="evidence" value="ECO:0007669"/>
    <property type="project" value="UniProtKB-UniRule"/>
</dbReference>
<evidence type="ECO:0000256" key="8">
    <source>
        <dbReference type="ARBA" id="ARBA00023136"/>
    </source>
</evidence>
<evidence type="ECO:0000313" key="13">
    <source>
        <dbReference type="EMBL" id="RSH90658.1"/>
    </source>
</evidence>
<proteinExistence type="inferred from homology"/>
<feature type="compositionally biased region" description="Polar residues" evidence="12">
    <location>
        <begin position="129"/>
        <end position="138"/>
    </location>
</feature>
<evidence type="ECO:0000256" key="1">
    <source>
        <dbReference type="ARBA" id="ARBA00002689"/>
    </source>
</evidence>
<name>A0A427YHV2_9TREE</name>
<evidence type="ECO:0000313" key="14">
    <source>
        <dbReference type="Proteomes" id="UP000279259"/>
    </source>
</evidence>
<dbReference type="AlphaFoldDB" id="A0A427YHV2"/>
<comment type="function">
    <text evidence="1 11">Component of the MICOS complex, a large protein complex of the mitochondrial inner membrane that plays crucial roles in the maintenance of crista junctions, inner membrane architecture, and formation of contact sites to the outer membrane.</text>
</comment>
<comment type="caution">
    <text evidence="13">The sequence shown here is derived from an EMBL/GenBank/DDBJ whole genome shotgun (WGS) entry which is preliminary data.</text>
</comment>
<protein>
    <recommendedName>
        <fullName evidence="4 11">MICOS complex subunit MIC12</fullName>
    </recommendedName>
    <alternativeName>
        <fullName evidence="10 11">Altered inheritance of mitochondria protein 5, mitochondrial</fullName>
    </alternativeName>
    <alternativeName>
        <fullName evidence="9 11">Found in mitochondrial proteome protein 51</fullName>
    </alternativeName>
</protein>
<sequence>MAGFVLGTGSGVLACVAVYYTISTSISSSTSSLQNELHNSAVLLNDSLDPSAPRAPAALIGPQYPGRPSFSDVLRIRWNHAIGTAVRGVGETDWTAVGAGVWEGGREVLEKLQSQTQSQAQSQTPLSTRGSETVSDARISTEQKVAEVRDVISDVRRDVGERVGGRVQQAVRGVEGLVAGAKEEAEQIKGVVSGGVVQAGGDLTKETFTGGAALEVKAKREGEKQLKGRLV</sequence>
<keyword evidence="11" id="KW-0999">Mitochondrion inner membrane</keyword>
<keyword evidence="5" id="KW-0812">Transmembrane</keyword>
<dbReference type="GO" id="GO:0044284">
    <property type="term" value="C:mitochondrial crista junction"/>
    <property type="evidence" value="ECO:0007669"/>
    <property type="project" value="InterPro"/>
</dbReference>
<comment type="subcellular location">
    <subcellularLocation>
        <location evidence="2">Membrane</location>
    </subcellularLocation>
    <subcellularLocation>
        <location evidence="11">Mitochondrion inner membrane</location>
        <topology evidence="11">Single-pass membrane protein</topology>
    </subcellularLocation>
</comment>
<dbReference type="EMBL" id="RSCD01000010">
    <property type="protein sequence ID" value="RSH90658.1"/>
    <property type="molecule type" value="Genomic_DNA"/>
</dbReference>
<evidence type="ECO:0000256" key="2">
    <source>
        <dbReference type="ARBA" id="ARBA00004370"/>
    </source>
</evidence>
<evidence type="ECO:0000256" key="5">
    <source>
        <dbReference type="ARBA" id="ARBA00022692"/>
    </source>
</evidence>
<dbReference type="OrthoDB" id="2592132at2759"/>
<comment type="subunit">
    <text evidence="11">Component of the mitochondrial contact site and cristae organizing system (MICOS) complex.</text>
</comment>
<evidence type="ECO:0000256" key="4">
    <source>
        <dbReference type="ARBA" id="ARBA00018170"/>
    </source>
</evidence>
<evidence type="ECO:0000256" key="11">
    <source>
        <dbReference type="RuleBase" id="RU363010"/>
    </source>
</evidence>
<evidence type="ECO:0000256" key="9">
    <source>
        <dbReference type="ARBA" id="ARBA00032159"/>
    </source>
</evidence>
<evidence type="ECO:0000256" key="10">
    <source>
        <dbReference type="ARBA" id="ARBA00032985"/>
    </source>
</evidence>
<dbReference type="Pfam" id="PF17050">
    <property type="entry name" value="AIM5"/>
    <property type="match status" value="1"/>
</dbReference>
<evidence type="ECO:0000256" key="3">
    <source>
        <dbReference type="ARBA" id="ARBA00009188"/>
    </source>
</evidence>
<keyword evidence="8" id="KW-0472">Membrane</keyword>
<feature type="compositionally biased region" description="Low complexity" evidence="12">
    <location>
        <begin position="114"/>
        <end position="128"/>
    </location>
</feature>
<comment type="similarity">
    <text evidence="3 11">Belongs to the MICOS complex subunit Mic12 family.</text>
</comment>
<evidence type="ECO:0000256" key="7">
    <source>
        <dbReference type="ARBA" id="ARBA00023128"/>
    </source>
</evidence>
<evidence type="ECO:0000256" key="12">
    <source>
        <dbReference type="SAM" id="MobiDB-lite"/>
    </source>
</evidence>
<evidence type="ECO:0000256" key="6">
    <source>
        <dbReference type="ARBA" id="ARBA00022989"/>
    </source>
</evidence>
<accession>A0A427YHV2</accession>
<keyword evidence="6" id="KW-1133">Transmembrane helix</keyword>
<dbReference type="GO" id="GO:0042407">
    <property type="term" value="P:cristae formation"/>
    <property type="evidence" value="ECO:0007669"/>
    <property type="project" value="InterPro"/>
</dbReference>
<feature type="region of interest" description="Disordered" evidence="12">
    <location>
        <begin position="114"/>
        <end position="140"/>
    </location>
</feature>
<organism evidence="13 14">
    <name type="scientific">Saitozyma podzolica</name>
    <dbReference type="NCBI Taxonomy" id="1890683"/>
    <lineage>
        <taxon>Eukaryota</taxon>
        <taxon>Fungi</taxon>
        <taxon>Dikarya</taxon>
        <taxon>Basidiomycota</taxon>
        <taxon>Agaricomycotina</taxon>
        <taxon>Tremellomycetes</taxon>
        <taxon>Tremellales</taxon>
        <taxon>Trimorphomycetaceae</taxon>
        <taxon>Saitozyma</taxon>
    </lineage>
</organism>
<gene>
    <name evidence="13" type="ORF">EHS25_001263</name>
</gene>
<dbReference type="InterPro" id="IPR031463">
    <property type="entry name" value="Mic12"/>
</dbReference>
<keyword evidence="14" id="KW-1185">Reference proteome</keyword>
<keyword evidence="7 11" id="KW-0496">Mitochondrion</keyword>
<dbReference type="Proteomes" id="UP000279259">
    <property type="component" value="Unassembled WGS sequence"/>
</dbReference>
<reference evidence="13 14" key="1">
    <citation type="submission" date="2018-11" db="EMBL/GenBank/DDBJ databases">
        <title>Genome sequence of Saitozyma podzolica DSM 27192.</title>
        <authorList>
            <person name="Aliyu H."/>
            <person name="Gorte O."/>
            <person name="Ochsenreither K."/>
        </authorList>
    </citation>
    <scope>NUCLEOTIDE SEQUENCE [LARGE SCALE GENOMIC DNA]</scope>
    <source>
        <strain evidence="13 14">DSM 27192</strain>
    </source>
</reference>